<evidence type="ECO:0000259" key="6">
    <source>
        <dbReference type="Pfam" id="PF00535"/>
    </source>
</evidence>
<evidence type="ECO:0000313" key="8">
    <source>
        <dbReference type="Proteomes" id="UP001267878"/>
    </source>
</evidence>
<dbReference type="PANTHER" id="PTHR43646:SF2">
    <property type="entry name" value="GLYCOSYLTRANSFERASE 2-LIKE DOMAIN-CONTAINING PROTEIN"/>
    <property type="match status" value="1"/>
</dbReference>
<comment type="subcellular location">
    <subcellularLocation>
        <location evidence="1">Cell membrane</location>
    </subcellularLocation>
</comment>
<evidence type="ECO:0000313" key="7">
    <source>
        <dbReference type="EMBL" id="MDR7100491.1"/>
    </source>
</evidence>
<gene>
    <name evidence="7" type="ORF">J2X04_002872</name>
</gene>
<evidence type="ECO:0000256" key="2">
    <source>
        <dbReference type="ARBA" id="ARBA00022475"/>
    </source>
</evidence>
<evidence type="ECO:0000256" key="3">
    <source>
        <dbReference type="ARBA" id="ARBA00022676"/>
    </source>
</evidence>
<keyword evidence="2" id="KW-1003">Cell membrane</keyword>
<reference evidence="7 8" key="1">
    <citation type="submission" date="2023-07" db="EMBL/GenBank/DDBJ databases">
        <title>Sorghum-associated microbial communities from plants grown in Nebraska, USA.</title>
        <authorList>
            <person name="Schachtman D."/>
        </authorList>
    </citation>
    <scope>NUCLEOTIDE SEQUENCE [LARGE SCALE GENOMIC DNA]</scope>
    <source>
        <strain evidence="7 8">BE187</strain>
    </source>
</reference>
<dbReference type="RefSeq" id="WP_310055299.1">
    <property type="nucleotide sequence ID" value="NZ_JAVDVW010000002.1"/>
</dbReference>
<proteinExistence type="predicted"/>
<dbReference type="Proteomes" id="UP001267878">
    <property type="component" value="Unassembled WGS sequence"/>
</dbReference>
<name>A0ABU1VSM4_9GAMM</name>
<dbReference type="SUPFAM" id="SSF53448">
    <property type="entry name" value="Nucleotide-diphospho-sugar transferases"/>
    <property type="match status" value="1"/>
</dbReference>
<comment type="caution">
    <text evidence="7">The sequence shown here is derived from an EMBL/GenBank/DDBJ whole genome shotgun (WGS) entry which is preliminary data.</text>
</comment>
<keyword evidence="5" id="KW-0472">Membrane</keyword>
<dbReference type="PANTHER" id="PTHR43646">
    <property type="entry name" value="GLYCOSYLTRANSFERASE"/>
    <property type="match status" value="1"/>
</dbReference>
<accession>A0ABU1VSM4</accession>
<dbReference type="InterPro" id="IPR001173">
    <property type="entry name" value="Glyco_trans_2-like"/>
</dbReference>
<evidence type="ECO:0000256" key="5">
    <source>
        <dbReference type="ARBA" id="ARBA00023136"/>
    </source>
</evidence>
<keyword evidence="3" id="KW-0328">Glycosyltransferase</keyword>
<dbReference type="Pfam" id="PF00535">
    <property type="entry name" value="Glycos_transf_2"/>
    <property type="match status" value="1"/>
</dbReference>
<protein>
    <submittedName>
        <fullName evidence="7">Glycosyltransferase involved in cell wall biosynthesis</fullName>
    </submittedName>
</protein>
<dbReference type="InterPro" id="IPR029044">
    <property type="entry name" value="Nucleotide-diphossugar_trans"/>
</dbReference>
<dbReference type="EMBL" id="JAVDVW010000002">
    <property type="protein sequence ID" value="MDR7100491.1"/>
    <property type="molecule type" value="Genomic_DNA"/>
</dbReference>
<keyword evidence="8" id="KW-1185">Reference proteome</keyword>
<dbReference type="Gene3D" id="3.90.550.10">
    <property type="entry name" value="Spore Coat Polysaccharide Biosynthesis Protein SpsA, Chain A"/>
    <property type="match status" value="1"/>
</dbReference>
<feature type="domain" description="Glycosyltransferase 2-like" evidence="6">
    <location>
        <begin position="3"/>
        <end position="124"/>
    </location>
</feature>
<sequence length="232" mass="25522">MISFIIPAHDEARLIGATLVSIQAAADALGLAHECIVVDDASGDDTAAIARDLGARVVRVEYRHIAATRNAGARAARGQRLFFVDADTQVDVELVRAALRALDAGAVGGGCTVRLHGPLAWHERLAAAAAVAALRLARIAPGCFQFCTRAAFEATGGYDERWFAAEDIVMSRALARVCRFVLLRNAVHTSSRKLHTFSPREHGRLLWHFLRHGRAMLRSRDRLALWYEKRRH</sequence>
<evidence type="ECO:0000256" key="1">
    <source>
        <dbReference type="ARBA" id="ARBA00004236"/>
    </source>
</evidence>
<evidence type="ECO:0000256" key="4">
    <source>
        <dbReference type="ARBA" id="ARBA00022679"/>
    </source>
</evidence>
<keyword evidence="4" id="KW-0808">Transferase</keyword>
<organism evidence="7 8">
    <name type="scientific">Agrilutibacter niabensis</name>
    <dbReference type="NCBI Taxonomy" id="380628"/>
    <lineage>
        <taxon>Bacteria</taxon>
        <taxon>Pseudomonadati</taxon>
        <taxon>Pseudomonadota</taxon>
        <taxon>Gammaproteobacteria</taxon>
        <taxon>Lysobacterales</taxon>
        <taxon>Lysobacteraceae</taxon>
        <taxon>Agrilutibacter</taxon>
    </lineage>
</organism>